<reference evidence="1 2" key="1">
    <citation type="journal article" date="2018" name="Arch. Microbiol.">
        <title>New insights into the metabolic potential of the phototrophic purple bacterium Rhodopila globiformis DSM 161(T) from its draft genome sequence and evidence for a vanadium-dependent nitrogenase.</title>
        <authorList>
            <person name="Imhoff J.F."/>
            <person name="Rahn T."/>
            <person name="Kunzel S."/>
            <person name="Neulinger S.C."/>
        </authorList>
    </citation>
    <scope>NUCLEOTIDE SEQUENCE [LARGE SCALE GENOMIC DNA]</scope>
    <source>
        <strain evidence="1 2">DSM 161</strain>
    </source>
</reference>
<evidence type="ECO:0008006" key="3">
    <source>
        <dbReference type="Google" id="ProtNLM"/>
    </source>
</evidence>
<dbReference type="AlphaFoldDB" id="A0A2S6N7C0"/>
<proteinExistence type="predicted"/>
<keyword evidence="2" id="KW-1185">Reference proteome</keyword>
<organism evidence="1 2">
    <name type="scientific">Rhodopila globiformis</name>
    <name type="common">Rhodopseudomonas globiformis</name>
    <dbReference type="NCBI Taxonomy" id="1071"/>
    <lineage>
        <taxon>Bacteria</taxon>
        <taxon>Pseudomonadati</taxon>
        <taxon>Pseudomonadota</taxon>
        <taxon>Alphaproteobacteria</taxon>
        <taxon>Acetobacterales</taxon>
        <taxon>Acetobacteraceae</taxon>
        <taxon>Rhodopila</taxon>
    </lineage>
</organism>
<dbReference type="Gene3D" id="1.10.287.500">
    <property type="entry name" value="Helix hairpin bin"/>
    <property type="match status" value="1"/>
</dbReference>
<evidence type="ECO:0000313" key="1">
    <source>
        <dbReference type="EMBL" id="PPQ30515.1"/>
    </source>
</evidence>
<comment type="caution">
    <text evidence="1">The sequence shown here is derived from an EMBL/GenBank/DDBJ whole genome shotgun (WGS) entry which is preliminary data.</text>
</comment>
<sequence length="237" mass="25452">MACFRWDDRHVTDQADPIQQVITQTIRAELDSAIRAELGTSIRAELGASIRAELGASIRAELGDLRTFIDRRIAELSAEVHATSDLLDFSENNLSGQLKGIKEQIAGLIAMPAAATHNSGLELEAVVQATEAAANRIMEAAEAIGDWLRDSRADPAAMQAVNEKVNAIFEACSFQDLTSQRIRRAIHSLQQVEHMLTDMAPGVAADPAPAAGENADLAQDAVDSLFDQDDRGILPAA</sequence>
<name>A0A2S6N7C0_RHOGL</name>
<dbReference type="EMBL" id="NHRY01000210">
    <property type="protein sequence ID" value="PPQ30515.1"/>
    <property type="molecule type" value="Genomic_DNA"/>
</dbReference>
<gene>
    <name evidence="1" type="ORF">CCS01_19140</name>
</gene>
<dbReference type="SUPFAM" id="SSF75708">
    <property type="entry name" value="Chemotaxis phosphatase CheZ"/>
    <property type="match status" value="1"/>
</dbReference>
<protein>
    <recommendedName>
        <fullName evidence="3">Chemotaxis protein CheZ</fullName>
    </recommendedName>
</protein>
<dbReference type="Proteomes" id="UP000239724">
    <property type="component" value="Unassembled WGS sequence"/>
</dbReference>
<evidence type="ECO:0000313" key="2">
    <source>
        <dbReference type="Proteomes" id="UP000239724"/>
    </source>
</evidence>
<accession>A0A2S6N7C0</accession>